<dbReference type="NCBIfam" id="TIGR00152">
    <property type="entry name" value="dephospho-CoA kinase"/>
    <property type="match status" value="1"/>
</dbReference>
<dbReference type="Pfam" id="PF01121">
    <property type="entry name" value="CoaE"/>
    <property type="match status" value="1"/>
</dbReference>
<keyword evidence="1" id="KW-0547">Nucleotide-binding</keyword>
<dbReference type="GO" id="GO:0015937">
    <property type="term" value="P:coenzyme A biosynthetic process"/>
    <property type="evidence" value="ECO:0007669"/>
    <property type="project" value="InterPro"/>
</dbReference>
<evidence type="ECO:0000256" key="1">
    <source>
        <dbReference type="ARBA" id="ARBA00022741"/>
    </source>
</evidence>
<protein>
    <recommendedName>
        <fullName evidence="5">Dephospho-CoA kinase</fullName>
    </recommendedName>
</protein>
<dbReference type="EMBL" id="HBNS01022065">
    <property type="protein sequence ID" value="CAE4612146.1"/>
    <property type="molecule type" value="Transcribed_RNA"/>
</dbReference>
<name>A0A7S4RGL2_9STRA</name>
<evidence type="ECO:0000256" key="3">
    <source>
        <dbReference type="SAM" id="SignalP"/>
    </source>
</evidence>
<organism evidence="4">
    <name type="scientific">Ditylum brightwellii</name>
    <dbReference type="NCBI Taxonomy" id="49249"/>
    <lineage>
        <taxon>Eukaryota</taxon>
        <taxon>Sar</taxon>
        <taxon>Stramenopiles</taxon>
        <taxon>Ochrophyta</taxon>
        <taxon>Bacillariophyta</taxon>
        <taxon>Mediophyceae</taxon>
        <taxon>Lithodesmiophycidae</taxon>
        <taxon>Lithodesmiales</taxon>
        <taxon>Lithodesmiaceae</taxon>
        <taxon>Ditylum</taxon>
    </lineage>
</organism>
<evidence type="ECO:0000256" key="2">
    <source>
        <dbReference type="ARBA" id="ARBA00022840"/>
    </source>
</evidence>
<dbReference type="AlphaFoldDB" id="A0A7S4RGL2"/>
<dbReference type="GO" id="GO:0004140">
    <property type="term" value="F:dephospho-CoA kinase activity"/>
    <property type="evidence" value="ECO:0007669"/>
    <property type="project" value="InterPro"/>
</dbReference>
<evidence type="ECO:0000313" key="4">
    <source>
        <dbReference type="EMBL" id="CAE4612146.1"/>
    </source>
</evidence>
<evidence type="ECO:0008006" key="5">
    <source>
        <dbReference type="Google" id="ProtNLM"/>
    </source>
</evidence>
<dbReference type="PANTHER" id="PTHR10695:SF46">
    <property type="entry name" value="BIFUNCTIONAL COENZYME A SYNTHASE-RELATED"/>
    <property type="match status" value="1"/>
</dbReference>
<keyword evidence="3" id="KW-0732">Signal</keyword>
<feature type="chain" id="PRO_5030582235" description="Dephospho-CoA kinase" evidence="3">
    <location>
        <begin position="29"/>
        <end position="232"/>
    </location>
</feature>
<feature type="signal peptide" evidence="3">
    <location>
        <begin position="1"/>
        <end position="28"/>
    </location>
</feature>
<dbReference type="SUPFAM" id="SSF52540">
    <property type="entry name" value="P-loop containing nucleoside triphosphate hydrolases"/>
    <property type="match status" value="1"/>
</dbReference>
<accession>A0A7S4RGL2</accession>
<dbReference type="InterPro" id="IPR027417">
    <property type="entry name" value="P-loop_NTPase"/>
</dbReference>
<dbReference type="InterPro" id="IPR001977">
    <property type="entry name" value="Depp_CoAkinase"/>
</dbReference>
<proteinExistence type="inferred from homology"/>
<dbReference type="PROSITE" id="PS51219">
    <property type="entry name" value="DPCK"/>
    <property type="match status" value="1"/>
</dbReference>
<dbReference type="GO" id="GO:0005524">
    <property type="term" value="F:ATP binding"/>
    <property type="evidence" value="ECO:0007669"/>
    <property type="project" value="UniProtKB-KW"/>
</dbReference>
<dbReference type="HAMAP" id="MF_00376">
    <property type="entry name" value="Dephospho_CoA_kinase"/>
    <property type="match status" value="1"/>
</dbReference>
<dbReference type="PANTHER" id="PTHR10695">
    <property type="entry name" value="DEPHOSPHO-COA KINASE-RELATED"/>
    <property type="match status" value="1"/>
</dbReference>
<reference evidence="4" key="1">
    <citation type="submission" date="2021-01" db="EMBL/GenBank/DDBJ databases">
        <authorList>
            <person name="Corre E."/>
            <person name="Pelletier E."/>
            <person name="Niang G."/>
            <person name="Scheremetjew M."/>
            <person name="Finn R."/>
            <person name="Kale V."/>
            <person name="Holt S."/>
            <person name="Cochrane G."/>
            <person name="Meng A."/>
            <person name="Brown T."/>
            <person name="Cohen L."/>
        </authorList>
    </citation>
    <scope>NUCLEOTIDE SEQUENCE</scope>
    <source>
        <strain evidence="4">GSO104</strain>
    </source>
</reference>
<dbReference type="Gene3D" id="3.40.50.300">
    <property type="entry name" value="P-loop containing nucleotide triphosphate hydrolases"/>
    <property type="match status" value="1"/>
</dbReference>
<dbReference type="CDD" id="cd02022">
    <property type="entry name" value="DPCK"/>
    <property type="match status" value="1"/>
</dbReference>
<sequence>MNQILNAQTLTTLLLSLLLLLLSSSSSAFIIPSSTTRTQLTQRRQVSFTRQRATMTMMSEETNAKVLGVCGGIGTGKSFVCSLLVEELGCVAHIDADKIAHQVYQPNSPVLQEIASEFGSAVLTEDKSEINRKELGKIVFADSNAMKKLEQIVWPHAKNLIRSEITQLSTNTTSTPSIIVLEAAILLDAQWDDLCDAVWIITAPYDIALQRLIEKRSMKQEDAQKKNGRTRR</sequence>
<keyword evidence="2" id="KW-0067">ATP-binding</keyword>
<gene>
    <name evidence="4" type="ORF">DBRI00130_LOCUS17465</name>
</gene>